<gene>
    <name evidence="1" type="ORF">GRG538_LOCUS7640</name>
</gene>
<evidence type="ECO:0000313" key="2">
    <source>
        <dbReference type="Proteomes" id="UP000663872"/>
    </source>
</evidence>
<sequence>MFILLSNVIDCNLSQRSLEESPESPLKSPQGTRRGRVDYGNLISILSGLTTRMLAGYAADLTNTIGWLCKIRIFFLMTSRTVALASVDRWFLLSTLPKHRQRSSLKDADRSTFMTILISIIIYAQLVYCYEAN</sequence>
<reference evidence="1" key="1">
    <citation type="submission" date="2021-02" db="EMBL/GenBank/DDBJ databases">
        <authorList>
            <person name="Nowell W R."/>
        </authorList>
    </citation>
    <scope>NUCLEOTIDE SEQUENCE</scope>
</reference>
<evidence type="ECO:0000313" key="1">
    <source>
        <dbReference type="EMBL" id="CAF3374851.1"/>
    </source>
</evidence>
<dbReference type="AlphaFoldDB" id="A0A817Y1F0"/>
<dbReference type="EMBL" id="CAJNYT010000814">
    <property type="protein sequence ID" value="CAF3374851.1"/>
    <property type="molecule type" value="Genomic_DNA"/>
</dbReference>
<accession>A0A817Y1F0</accession>
<proteinExistence type="predicted"/>
<dbReference type="Proteomes" id="UP000663872">
    <property type="component" value="Unassembled WGS sequence"/>
</dbReference>
<comment type="caution">
    <text evidence="1">The sequence shown here is derived from an EMBL/GenBank/DDBJ whole genome shotgun (WGS) entry which is preliminary data.</text>
</comment>
<name>A0A817Y1F0_9BILA</name>
<protein>
    <submittedName>
        <fullName evidence="1">Uncharacterized protein</fullName>
    </submittedName>
</protein>
<organism evidence="1 2">
    <name type="scientific">Rotaria socialis</name>
    <dbReference type="NCBI Taxonomy" id="392032"/>
    <lineage>
        <taxon>Eukaryota</taxon>
        <taxon>Metazoa</taxon>
        <taxon>Spiralia</taxon>
        <taxon>Gnathifera</taxon>
        <taxon>Rotifera</taxon>
        <taxon>Eurotatoria</taxon>
        <taxon>Bdelloidea</taxon>
        <taxon>Philodinida</taxon>
        <taxon>Philodinidae</taxon>
        <taxon>Rotaria</taxon>
    </lineage>
</organism>